<dbReference type="InParanoid" id="A0A151ZIW6"/>
<dbReference type="SUPFAM" id="SSF81606">
    <property type="entry name" value="PP2C-like"/>
    <property type="match status" value="1"/>
</dbReference>
<sequence>MVNCNEEKDLSKILLGEIQHLERLLQDLIIQRNTNTRRQIVANEDREFLLREGENADLETEWKREEELLKSIIESKKKEFRSHIAETDKNQKIKKQSAFLKSGSALLNIFQSVDEEKFCAALPLINIVYDNQPILVNNNNIIHDNNNNHENNNVNSEQQDSNISNNNNKEKEKEINGNYSSKENGNNENGNINVHKMDDKIITIEGPNRELAEDQQSYKDSVYCKSGSSYPKHKVSGKRQGDPICDRFKVSIYRDRVLVVLADGCNWGRLPFEAANKATDAFLQFLEDNHHEINTIRKAGSYLLSAMTSAHKGIIAGKQEVWEAGTTTLIGGMLVRIDNTKRVSTIVHMDVQYTHCFVGVTLGDCKSFHYSKKNNLFTDITKGNRSNVTDARDPGGRLGPYIGHGEADLRNLSVFYKLCDEDDLILLLSDGVHDNLDPQQLGISPRDLGLQVDTWDEAGSQFPIETDNTKNDFRRKWLSDHFETSDKLEPSYITNHLLKHCMDTTQSSRDFMETNTSKLPSDYKLYPGKMDHNTCVCLKVGSYQP</sequence>
<dbReference type="OrthoDB" id="2556847at2759"/>
<dbReference type="Gene3D" id="3.60.40.10">
    <property type="entry name" value="PPM-type phosphatase domain"/>
    <property type="match status" value="1"/>
</dbReference>
<dbReference type="PANTHER" id="PTHR21586:SF2">
    <property type="entry name" value="PROTEIN PHOSPHATASE 2C-RELATED PROTEIN"/>
    <property type="match status" value="1"/>
</dbReference>
<name>A0A151ZIW6_TIELA</name>
<evidence type="ECO:0000313" key="2">
    <source>
        <dbReference type="EMBL" id="KYQ93896.1"/>
    </source>
</evidence>
<organism evidence="2 3">
    <name type="scientific">Tieghemostelium lacteum</name>
    <name type="common">Slime mold</name>
    <name type="synonym">Dictyostelium lacteum</name>
    <dbReference type="NCBI Taxonomy" id="361077"/>
    <lineage>
        <taxon>Eukaryota</taxon>
        <taxon>Amoebozoa</taxon>
        <taxon>Evosea</taxon>
        <taxon>Eumycetozoa</taxon>
        <taxon>Dictyostelia</taxon>
        <taxon>Dictyosteliales</taxon>
        <taxon>Raperosteliaceae</taxon>
        <taxon>Tieghemostelium</taxon>
    </lineage>
</organism>
<accession>A0A151ZIW6</accession>
<dbReference type="Proteomes" id="UP000076078">
    <property type="component" value="Unassembled WGS sequence"/>
</dbReference>
<gene>
    <name evidence="2" type="ORF">DLAC_05299</name>
</gene>
<feature type="region of interest" description="Disordered" evidence="1">
    <location>
        <begin position="146"/>
        <end position="193"/>
    </location>
</feature>
<reference evidence="2 3" key="1">
    <citation type="submission" date="2015-12" db="EMBL/GenBank/DDBJ databases">
        <title>Dictyostelia acquired genes for synthesis and detection of signals that induce cell-type specialization by lateral gene transfer from prokaryotes.</title>
        <authorList>
            <person name="Gloeckner G."/>
            <person name="Schaap P."/>
        </authorList>
    </citation>
    <scope>NUCLEOTIDE SEQUENCE [LARGE SCALE GENOMIC DNA]</scope>
    <source>
        <strain evidence="2 3">TK</strain>
    </source>
</reference>
<evidence type="ECO:0000256" key="1">
    <source>
        <dbReference type="SAM" id="MobiDB-lite"/>
    </source>
</evidence>
<dbReference type="PANTHER" id="PTHR21586">
    <property type="entry name" value="TIPA"/>
    <property type="match status" value="1"/>
</dbReference>
<keyword evidence="3" id="KW-1185">Reference proteome</keyword>
<evidence type="ECO:0000313" key="3">
    <source>
        <dbReference type="Proteomes" id="UP000076078"/>
    </source>
</evidence>
<feature type="compositionally biased region" description="Low complexity" evidence="1">
    <location>
        <begin position="176"/>
        <end position="193"/>
    </location>
</feature>
<proteinExistence type="predicted"/>
<dbReference type="AlphaFoldDB" id="A0A151ZIW6"/>
<dbReference type="EMBL" id="LODT01000025">
    <property type="protein sequence ID" value="KYQ93896.1"/>
    <property type="molecule type" value="Genomic_DNA"/>
</dbReference>
<dbReference type="FunCoup" id="A0A151ZIW6">
    <property type="interactions" value="738"/>
</dbReference>
<dbReference type="InterPro" id="IPR036457">
    <property type="entry name" value="PPM-type-like_dom_sf"/>
</dbReference>
<comment type="caution">
    <text evidence="2">The sequence shown here is derived from an EMBL/GenBank/DDBJ whole genome shotgun (WGS) entry which is preliminary data.</text>
</comment>
<feature type="compositionally biased region" description="Low complexity" evidence="1">
    <location>
        <begin position="146"/>
        <end position="167"/>
    </location>
</feature>
<dbReference type="OMA" id="WMREEEL"/>
<dbReference type="InterPro" id="IPR053287">
    <property type="entry name" value="PP2C-like_domain"/>
</dbReference>
<protein>
    <submittedName>
        <fullName evidence="2">Protein phosphatase 2C-related protein</fullName>
    </submittedName>
</protein>